<accession>A0A0L6JWX9</accession>
<dbReference type="Gene3D" id="3.80.30.30">
    <property type="match status" value="1"/>
</dbReference>
<comment type="caution">
    <text evidence="1">The sequence shown here is derived from an EMBL/GenBank/DDBJ whole genome shotgun (WGS) entry which is preliminary data.</text>
</comment>
<dbReference type="AlphaFoldDB" id="A0A0L6JWX9"/>
<dbReference type="GO" id="GO:1904047">
    <property type="term" value="F:S-adenosyl-L-methionine binding"/>
    <property type="evidence" value="ECO:0007669"/>
    <property type="project" value="TreeGrafter"/>
</dbReference>
<dbReference type="RefSeq" id="WP_036943594.1">
    <property type="nucleotide sequence ID" value="NZ_JQKC01000022.1"/>
</dbReference>
<dbReference type="Gene3D" id="3.40.50.12110">
    <property type="match status" value="1"/>
</dbReference>
<dbReference type="EMBL" id="LGTC01000001">
    <property type="protein sequence ID" value="KNY29947.1"/>
    <property type="molecule type" value="Genomic_DNA"/>
</dbReference>
<dbReference type="GO" id="GO:0003913">
    <property type="term" value="F:DNA photolyase activity"/>
    <property type="evidence" value="ECO:0007669"/>
    <property type="project" value="TreeGrafter"/>
</dbReference>
<dbReference type="PANTHER" id="PTHR37822">
    <property type="entry name" value="SPORE PHOTOPRODUCT LYASE-RELATED"/>
    <property type="match status" value="1"/>
</dbReference>
<dbReference type="STRING" id="398512.Bccel_5224"/>
<dbReference type="GO" id="GO:0042601">
    <property type="term" value="C:endospore-forming forespore"/>
    <property type="evidence" value="ECO:0007669"/>
    <property type="project" value="TreeGrafter"/>
</dbReference>
<dbReference type="PANTHER" id="PTHR37822:SF2">
    <property type="entry name" value="SPORE PHOTOPRODUCT LYASE"/>
    <property type="match status" value="1"/>
</dbReference>
<protein>
    <recommendedName>
        <fullName evidence="3">DNA repair photolyase-like protein</fullName>
    </recommendedName>
</protein>
<dbReference type="Pfam" id="PF20903">
    <property type="entry name" value="SPL"/>
    <property type="match status" value="1"/>
</dbReference>
<sequence length="336" mass="39541">MYKSSKISDKRLFNSIYIEENAFEFPITREILKNHSSTPIIKIRNYKDVFNRPKQNFSIQKHNQSLILAVKKDNFLYKGPEVCQNFGHTNFCYTSFLLNCVFDCEYCYLQGMYPSANLVAFVNTEQYKQAIKDAASNKPIYLAASYDTDLIAFHNAIPYMEYFYDFFKANTDITVEIRTKSGNESFYRNYPPTENVIIGFTLSPEGIIKKFEKHTPSLDIRLKAIRTAISEGYKIRICLDPIFINPGTDALYEPFFQYIFDKIHSDDILDVGYGFFRMSHDFFKRIEKQNNSWLFAQDYSHYNDVVSYPLETQEEIKSKHIDILSKYIKKERIFTL</sequence>
<keyword evidence="2" id="KW-1185">Reference proteome</keyword>
<dbReference type="InterPro" id="IPR049539">
    <property type="entry name" value="SPL"/>
</dbReference>
<organism evidence="1 2">
    <name type="scientific">Pseudobacteroides cellulosolvens ATCC 35603 = DSM 2933</name>
    <dbReference type="NCBI Taxonomy" id="398512"/>
    <lineage>
        <taxon>Bacteria</taxon>
        <taxon>Bacillati</taxon>
        <taxon>Bacillota</taxon>
        <taxon>Clostridia</taxon>
        <taxon>Eubacteriales</taxon>
        <taxon>Oscillospiraceae</taxon>
        <taxon>Pseudobacteroides</taxon>
    </lineage>
</organism>
<dbReference type="Proteomes" id="UP000036923">
    <property type="component" value="Unassembled WGS sequence"/>
</dbReference>
<gene>
    <name evidence="1" type="ORF">Bccel_5224</name>
</gene>
<reference evidence="2" key="1">
    <citation type="submission" date="2015-07" db="EMBL/GenBank/DDBJ databases">
        <title>Near-Complete Genome Sequence of the Cellulolytic Bacterium Bacteroides (Pseudobacteroides) cellulosolvens ATCC 35603.</title>
        <authorList>
            <person name="Dassa B."/>
            <person name="Utturkar S.M."/>
            <person name="Klingeman D.M."/>
            <person name="Hurt R.A."/>
            <person name="Keller M."/>
            <person name="Xu J."/>
            <person name="Reddy Y.H.K."/>
            <person name="Borovok I."/>
            <person name="Grinberg I.R."/>
            <person name="Lamed R."/>
            <person name="Zhivin O."/>
            <person name="Bayer E.A."/>
            <person name="Brown S.D."/>
        </authorList>
    </citation>
    <scope>NUCLEOTIDE SEQUENCE [LARGE SCALE GENOMIC DNA]</scope>
    <source>
        <strain evidence="2">DSM 2933</strain>
    </source>
</reference>
<dbReference type="eggNOG" id="COG1533">
    <property type="taxonomic scope" value="Bacteria"/>
</dbReference>
<proteinExistence type="predicted"/>
<dbReference type="OrthoDB" id="9783671at2"/>
<evidence type="ECO:0000313" key="1">
    <source>
        <dbReference type="EMBL" id="KNY29947.1"/>
    </source>
</evidence>
<evidence type="ECO:0000313" key="2">
    <source>
        <dbReference type="Proteomes" id="UP000036923"/>
    </source>
</evidence>
<evidence type="ECO:0008006" key="3">
    <source>
        <dbReference type="Google" id="ProtNLM"/>
    </source>
</evidence>
<dbReference type="GO" id="GO:0051539">
    <property type="term" value="F:4 iron, 4 sulfur cluster binding"/>
    <property type="evidence" value="ECO:0007669"/>
    <property type="project" value="TreeGrafter"/>
</dbReference>
<name>A0A0L6JWX9_9FIRM</name>